<dbReference type="Proteomes" id="UP001060085">
    <property type="component" value="Linkage Group LG04"/>
</dbReference>
<keyword evidence="2" id="KW-1185">Reference proteome</keyword>
<evidence type="ECO:0000313" key="2">
    <source>
        <dbReference type="Proteomes" id="UP001060085"/>
    </source>
</evidence>
<comment type="caution">
    <text evidence="1">The sequence shown here is derived from an EMBL/GenBank/DDBJ whole genome shotgun (WGS) entry which is preliminary data.</text>
</comment>
<name>A0ACC0BA60_CATRO</name>
<reference evidence="2" key="1">
    <citation type="journal article" date="2023" name="Nat. Plants">
        <title>Single-cell RNA sequencing provides a high-resolution roadmap for understanding the multicellular compartmentation of specialized metabolism.</title>
        <authorList>
            <person name="Sun S."/>
            <person name="Shen X."/>
            <person name="Li Y."/>
            <person name="Li Y."/>
            <person name="Wang S."/>
            <person name="Li R."/>
            <person name="Zhang H."/>
            <person name="Shen G."/>
            <person name="Guo B."/>
            <person name="Wei J."/>
            <person name="Xu J."/>
            <person name="St-Pierre B."/>
            <person name="Chen S."/>
            <person name="Sun C."/>
        </authorList>
    </citation>
    <scope>NUCLEOTIDE SEQUENCE [LARGE SCALE GENOMIC DNA]</scope>
</reference>
<dbReference type="EMBL" id="CM044704">
    <property type="protein sequence ID" value="KAI5669487.1"/>
    <property type="molecule type" value="Genomic_DNA"/>
</dbReference>
<gene>
    <name evidence="1" type="ORF">M9H77_19340</name>
</gene>
<sequence length="140" mass="15928">MQKLAEFRALSFVVPTRECDFLTYRTKLNDETKVVVDVSIGPLIFLGLMAQGRRRPSECIIQAMPNGFSKILWVEHVEIHDLIIHSMSRSIISSGYAYGAKHWVSLMKQQYAPVSIRPQLSSNDSLISSVYSYNHPLLDE</sequence>
<accession>A0ACC0BA60</accession>
<evidence type="ECO:0000313" key="1">
    <source>
        <dbReference type="EMBL" id="KAI5669487.1"/>
    </source>
</evidence>
<organism evidence="1 2">
    <name type="scientific">Catharanthus roseus</name>
    <name type="common">Madagascar periwinkle</name>
    <name type="synonym">Vinca rosea</name>
    <dbReference type="NCBI Taxonomy" id="4058"/>
    <lineage>
        <taxon>Eukaryota</taxon>
        <taxon>Viridiplantae</taxon>
        <taxon>Streptophyta</taxon>
        <taxon>Embryophyta</taxon>
        <taxon>Tracheophyta</taxon>
        <taxon>Spermatophyta</taxon>
        <taxon>Magnoliopsida</taxon>
        <taxon>eudicotyledons</taxon>
        <taxon>Gunneridae</taxon>
        <taxon>Pentapetalae</taxon>
        <taxon>asterids</taxon>
        <taxon>lamiids</taxon>
        <taxon>Gentianales</taxon>
        <taxon>Apocynaceae</taxon>
        <taxon>Rauvolfioideae</taxon>
        <taxon>Vinceae</taxon>
        <taxon>Catharanthinae</taxon>
        <taxon>Catharanthus</taxon>
    </lineage>
</organism>
<proteinExistence type="predicted"/>
<protein>
    <submittedName>
        <fullName evidence="1">Uncharacterized protein</fullName>
    </submittedName>
</protein>